<sequence>MQTAFQSEHSCIKIDTGKELIVVEWWGFAPPEEHRQVWHESIDLVKKHKLKRWLIDLQDASLQTVEEIRWTYNEWYPQAIAQVPFPFRVAILPFRNAFGELTLQVQLNKKVPERGLVLPPLRYFQDEEEALQWLFEDIVL</sequence>
<keyword evidence="2" id="KW-1185">Reference proteome</keyword>
<dbReference type="AlphaFoldDB" id="A0A846MRS9"/>
<dbReference type="EMBL" id="JAASRN010000002">
    <property type="protein sequence ID" value="NIK73967.1"/>
    <property type="molecule type" value="Genomic_DNA"/>
</dbReference>
<dbReference type="RefSeq" id="WP_166919219.1">
    <property type="nucleotide sequence ID" value="NZ_JAASRN010000002.1"/>
</dbReference>
<proteinExistence type="predicted"/>
<gene>
    <name evidence="1" type="ORF">FHS56_001480</name>
</gene>
<evidence type="ECO:0000313" key="2">
    <source>
        <dbReference type="Proteomes" id="UP000537126"/>
    </source>
</evidence>
<evidence type="ECO:0000313" key="1">
    <source>
        <dbReference type="EMBL" id="NIK73967.1"/>
    </source>
</evidence>
<organism evidence="1 2">
    <name type="scientific">Thermonema lapsum</name>
    <dbReference type="NCBI Taxonomy" id="28195"/>
    <lineage>
        <taxon>Bacteria</taxon>
        <taxon>Pseudomonadati</taxon>
        <taxon>Bacteroidota</taxon>
        <taxon>Cytophagia</taxon>
        <taxon>Cytophagales</taxon>
        <taxon>Thermonemataceae</taxon>
        <taxon>Thermonema</taxon>
    </lineage>
</organism>
<evidence type="ECO:0008006" key="3">
    <source>
        <dbReference type="Google" id="ProtNLM"/>
    </source>
</evidence>
<reference evidence="1 2" key="1">
    <citation type="submission" date="2020-03" db="EMBL/GenBank/DDBJ databases">
        <title>Genomic Encyclopedia of Type Strains, Phase IV (KMG-IV): sequencing the most valuable type-strain genomes for metagenomic binning, comparative biology and taxonomic classification.</title>
        <authorList>
            <person name="Goeker M."/>
        </authorList>
    </citation>
    <scope>NUCLEOTIDE SEQUENCE [LARGE SCALE GENOMIC DNA]</scope>
    <source>
        <strain evidence="1 2">DSM 5718</strain>
    </source>
</reference>
<protein>
    <recommendedName>
        <fullName evidence="3">STAS/SEC14 domain-containing protein</fullName>
    </recommendedName>
</protein>
<comment type="caution">
    <text evidence="1">The sequence shown here is derived from an EMBL/GenBank/DDBJ whole genome shotgun (WGS) entry which is preliminary data.</text>
</comment>
<name>A0A846MRS9_9BACT</name>
<accession>A0A846MRS9</accession>
<dbReference type="Proteomes" id="UP000537126">
    <property type="component" value="Unassembled WGS sequence"/>
</dbReference>